<dbReference type="InterPro" id="IPR000515">
    <property type="entry name" value="MetI-like"/>
</dbReference>
<gene>
    <name evidence="9" type="primary">araQ</name>
    <name evidence="9" type="ORF">CGERO_08930</name>
</gene>
<reference evidence="9 10" key="1">
    <citation type="submission" date="2018-11" db="EMBL/GenBank/DDBJ databases">
        <authorList>
            <person name="Kleinhagauer T."/>
            <person name="Glaeser S.P."/>
            <person name="Spergser J."/>
            <person name="Ruckert C."/>
            <person name="Kaempfer P."/>
            <person name="Busse H.-J."/>
        </authorList>
    </citation>
    <scope>NUCLEOTIDE SEQUENCE [LARGE SCALE GENOMIC DNA]</scope>
    <source>
        <strain evidence="9 10">W8</strain>
    </source>
</reference>
<feature type="transmembrane region" description="Helical" evidence="7">
    <location>
        <begin position="135"/>
        <end position="155"/>
    </location>
</feature>
<keyword evidence="5 7" id="KW-1133">Transmembrane helix</keyword>
<dbReference type="PANTHER" id="PTHR43744">
    <property type="entry name" value="ABC TRANSPORTER PERMEASE PROTEIN MG189-RELATED-RELATED"/>
    <property type="match status" value="1"/>
</dbReference>
<dbReference type="Proteomes" id="UP000271587">
    <property type="component" value="Chromosome"/>
</dbReference>
<evidence type="ECO:0000256" key="7">
    <source>
        <dbReference type="RuleBase" id="RU363032"/>
    </source>
</evidence>
<feature type="transmembrane region" description="Helical" evidence="7">
    <location>
        <begin position="210"/>
        <end position="235"/>
    </location>
</feature>
<feature type="transmembrane region" description="Helical" evidence="7">
    <location>
        <begin position="36"/>
        <end position="58"/>
    </location>
</feature>
<feature type="transmembrane region" description="Helical" evidence="7">
    <location>
        <begin position="270"/>
        <end position="289"/>
    </location>
</feature>
<comment type="similarity">
    <text evidence="7">Belongs to the binding-protein-dependent transport system permease family.</text>
</comment>
<feature type="transmembrane region" description="Helical" evidence="7">
    <location>
        <begin position="167"/>
        <end position="189"/>
    </location>
</feature>
<evidence type="ECO:0000256" key="2">
    <source>
        <dbReference type="ARBA" id="ARBA00022448"/>
    </source>
</evidence>
<dbReference type="KEGG" id="cgk:CGERO_08930"/>
<feature type="transmembrane region" description="Helical" evidence="7">
    <location>
        <begin position="98"/>
        <end position="123"/>
    </location>
</feature>
<dbReference type="OrthoDB" id="2063054at2"/>
<comment type="subcellular location">
    <subcellularLocation>
        <location evidence="1 7">Cell membrane</location>
        <topology evidence="1 7">Multi-pass membrane protein</topology>
    </subcellularLocation>
</comment>
<dbReference type="SUPFAM" id="SSF161098">
    <property type="entry name" value="MetI-like"/>
    <property type="match status" value="1"/>
</dbReference>
<dbReference type="AlphaFoldDB" id="A0A3G6J230"/>
<keyword evidence="6 7" id="KW-0472">Membrane</keyword>
<keyword evidence="4 7" id="KW-0812">Transmembrane</keyword>
<keyword evidence="2 7" id="KW-0813">Transport</keyword>
<evidence type="ECO:0000256" key="3">
    <source>
        <dbReference type="ARBA" id="ARBA00022475"/>
    </source>
</evidence>
<evidence type="ECO:0000313" key="10">
    <source>
        <dbReference type="Proteomes" id="UP000271587"/>
    </source>
</evidence>
<evidence type="ECO:0000259" key="8">
    <source>
        <dbReference type="PROSITE" id="PS50928"/>
    </source>
</evidence>
<evidence type="ECO:0000256" key="1">
    <source>
        <dbReference type="ARBA" id="ARBA00004651"/>
    </source>
</evidence>
<sequence length="306" mass="33564">MSTPSNTAQPLLEGANPINEAAAPDARHGHSTASKVLIYAVLVFLTLVFIGPLLFILMNSFKDKFSIAGKAFQLPLGDMWVGFENYAVGLMQEGFGWAILWSFVITILSVIAIVFFSAMTAYYITRVKTWWTSALYYAFVFSMVIPFQMVMFPTVKIADMLHLNNPIGIVLLYMGFGAGLSVFMFAGFIKSIPLEIEEAAMIDGCGPLQNYFKVVLPMLKPTAVTVAILNAMWVWNDYLLPYLVIGLSTKYKTIPVVVQSFVGSNGNRDLGAMMAMLVLAIIPIVVFYISAQKYIIEGVAAGAVKG</sequence>
<accession>A0A3G6J230</accession>
<evidence type="ECO:0000256" key="6">
    <source>
        <dbReference type="ARBA" id="ARBA00023136"/>
    </source>
</evidence>
<dbReference type="CDD" id="cd06261">
    <property type="entry name" value="TM_PBP2"/>
    <property type="match status" value="1"/>
</dbReference>
<dbReference type="Pfam" id="PF00528">
    <property type="entry name" value="BPD_transp_1"/>
    <property type="match status" value="1"/>
</dbReference>
<proteinExistence type="inferred from homology"/>
<feature type="domain" description="ABC transmembrane type-1" evidence="8">
    <location>
        <begin position="99"/>
        <end position="291"/>
    </location>
</feature>
<dbReference type="Gene3D" id="1.10.3720.10">
    <property type="entry name" value="MetI-like"/>
    <property type="match status" value="1"/>
</dbReference>
<evidence type="ECO:0000256" key="5">
    <source>
        <dbReference type="ARBA" id="ARBA00022989"/>
    </source>
</evidence>
<dbReference type="PANTHER" id="PTHR43744:SF8">
    <property type="entry name" value="SN-GLYCEROL-3-PHOSPHATE TRANSPORT SYSTEM PERMEASE PROTEIN UGPE"/>
    <property type="match status" value="1"/>
</dbReference>
<keyword evidence="10" id="KW-1185">Reference proteome</keyword>
<name>A0A3G6J230_9CORY</name>
<evidence type="ECO:0000256" key="4">
    <source>
        <dbReference type="ARBA" id="ARBA00022692"/>
    </source>
</evidence>
<evidence type="ECO:0000313" key="9">
    <source>
        <dbReference type="EMBL" id="AZA12077.1"/>
    </source>
</evidence>
<dbReference type="PROSITE" id="PS50928">
    <property type="entry name" value="ABC_TM1"/>
    <property type="match status" value="1"/>
</dbReference>
<dbReference type="InterPro" id="IPR035906">
    <property type="entry name" value="MetI-like_sf"/>
</dbReference>
<dbReference type="EMBL" id="CP033897">
    <property type="protein sequence ID" value="AZA12077.1"/>
    <property type="molecule type" value="Genomic_DNA"/>
</dbReference>
<protein>
    <submittedName>
        <fullName evidence="9">L-arabinose transport system permease protein AraQ</fullName>
    </submittedName>
</protein>
<dbReference type="GO" id="GO:0055085">
    <property type="term" value="P:transmembrane transport"/>
    <property type="evidence" value="ECO:0007669"/>
    <property type="project" value="InterPro"/>
</dbReference>
<dbReference type="GO" id="GO:0005886">
    <property type="term" value="C:plasma membrane"/>
    <property type="evidence" value="ECO:0007669"/>
    <property type="project" value="UniProtKB-SubCell"/>
</dbReference>
<dbReference type="RefSeq" id="WP_123935162.1">
    <property type="nucleotide sequence ID" value="NZ_CP033897.1"/>
</dbReference>
<organism evidence="9 10">
    <name type="scientific">Corynebacterium gerontici</name>
    <dbReference type="NCBI Taxonomy" id="2079234"/>
    <lineage>
        <taxon>Bacteria</taxon>
        <taxon>Bacillati</taxon>
        <taxon>Actinomycetota</taxon>
        <taxon>Actinomycetes</taxon>
        <taxon>Mycobacteriales</taxon>
        <taxon>Corynebacteriaceae</taxon>
        <taxon>Corynebacterium</taxon>
    </lineage>
</organism>
<keyword evidence="3" id="KW-1003">Cell membrane</keyword>